<dbReference type="Proteomes" id="UP000076927">
    <property type="component" value="Chromosome"/>
</dbReference>
<dbReference type="EMBL" id="CP011388">
    <property type="protein sequence ID" value="ANE46572.1"/>
    <property type="molecule type" value="Genomic_DNA"/>
</dbReference>
<proteinExistence type="predicted"/>
<accession>A0A172THY2</accession>
<keyword evidence="2" id="KW-1185">Reference proteome</keyword>
<evidence type="ECO:0000313" key="2">
    <source>
        <dbReference type="Proteomes" id="UP000076927"/>
    </source>
</evidence>
<name>A0A172THY2_9BACL</name>
<evidence type="ECO:0000313" key="1">
    <source>
        <dbReference type="EMBL" id="ANE46572.1"/>
    </source>
</evidence>
<sequence length="160" mass="18303">MIQTETGFIQISLKVFPAHPKVSLINSLGHGVADHVQGITGFVVIKLIMYKRELHCRMNVFMEKMSKVRVIHGSVTVLRRSINLFKLHITDAAIKARSNNNRVLMLLRLTLRPSKERVTRIINRGYDFNKSRKEFSCVSMSNSMTEFVQNEPGCLVSDRD</sequence>
<reference evidence="1 2" key="1">
    <citation type="submission" date="2015-01" db="EMBL/GenBank/DDBJ databases">
        <title>Paenibacillus swuensis/DY6/whole genome sequencing.</title>
        <authorList>
            <person name="Kim M.K."/>
            <person name="Srinivasan S."/>
            <person name="Lee J.-J."/>
        </authorList>
    </citation>
    <scope>NUCLEOTIDE SEQUENCE [LARGE SCALE GENOMIC DNA]</scope>
    <source>
        <strain evidence="1 2">DY6</strain>
    </source>
</reference>
<gene>
    <name evidence="1" type="ORF">SY83_10130</name>
</gene>
<dbReference type="AlphaFoldDB" id="A0A172THY2"/>
<protein>
    <submittedName>
        <fullName evidence="1">Uncharacterized protein</fullName>
    </submittedName>
</protein>
<dbReference type="KEGG" id="pswu:SY83_10130"/>
<organism evidence="1 2">
    <name type="scientific">Paenibacillus swuensis</name>
    <dbReference type="NCBI Taxonomy" id="1178515"/>
    <lineage>
        <taxon>Bacteria</taxon>
        <taxon>Bacillati</taxon>
        <taxon>Bacillota</taxon>
        <taxon>Bacilli</taxon>
        <taxon>Bacillales</taxon>
        <taxon>Paenibacillaceae</taxon>
        <taxon>Paenibacillus</taxon>
    </lineage>
</organism>